<proteinExistence type="predicted"/>
<accession>A0A6J4PPL5</accession>
<dbReference type="InterPro" id="IPR009057">
    <property type="entry name" value="Homeodomain-like_sf"/>
</dbReference>
<dbReference type="AlphaFoldDB" id="A0A6J4PPL5"/>
<dbReference type="InterPro" id="IPR036397">
    <property type="entry name" value="RNaseH_sf"/>
</dbReference>
<reference evidence="2" key="1">
    <citation type="submission" date="2020-02" db="EMBL/GenBank/DDBJ databases">
        <authorList>
            <person name="Meier V. D."/>
        </authorList>
    </citation>
    <scope>NUCLEOTIDE SEQUENCE</scope>
    <source>
        <strain evidence="2">AVDCRST_MAG64</strain>
    </source>
</reference>
<dbReference type="InterPro" id="IPR052702">
    <property type="entry name" value="MscS-like_channel"/>
</dbReference>
<dbReference type="Pfam" id="PF13358">
    <property type="entry name" value="DDE_3"/>
    <property type="match status" value="1"/>
</dbReference>
<dbReference type="EMBL" id="CADCUQ010000617">
    <property type="protein sequence ID" value="CAA9418673.1"/>
    <property type="molecule type" value="Genomic_DNA"/>
</dbReference>
<dbReference type="InterPro" id="IPR047655">
    <property type="entry name" value="Transpos_IS630-like"/>
</dbReference>
<evidence type="ECO:0000313" key="2">
    <source>
        <dbReference type="EMBL" id="CAA9418673.1"/>
    </source>
</evidence>
<dbReference type="InterPro" id="IPR012337">
    <property type="entry name" value="RNaseH-like_sf"/>
</dbReference>
<name>A0A6J4PPL5_9BACT</name>
<protein>
    <submittedName>
        <fullName evidence="2">Mobile element protein</fullName>
    </submittedName>
</protein>
<feature type="domain" description="Tc1-like transposase DDE" evidence="1">
    <location>
        <begin position="195"/>
        <end position="320"/>
    </location>
</feature>
<dbReference type="PANTHER" id="PTHR30347:SF1">
    <property type="entry name" value="MECHANOSENSITIVE CHANNEL MSCK"/>
    <property type="match status" value="1"/>
</dbReference>
<dbReference type="SUPFAM" id="SSF53098">
    <property type="entry name" value="Ribonuclease H-like"/>
    <property type="match status" value="1"/>
</dbReference>
<sequence>MPRPKPVLVLADDERQTLLTLARRPKSTQRLAQRAGIVLACADEPNNRVVARRLGLCAATVGTWRNRFVARRLDGLTDEPRPGAPRAVTDADVERVVTRTLESRPPAATHWSTRGMARASGLSQSAVSRIWRAFGLKPHLQDTFKLSADPFFVERVRDVVGLYLAPPARAIVLSVDEKSQVQALDRTQPLLPMTPGGGPERRTHDYVRHGTTSLFAALDVASGRVVGRCHRRHRHQEFLRFLDHLDRSVAREPGTAVHLVLDNYATHKTPAVKRWFLRHPDYRLHFTPTGSSWLNQVERFFAEITEKRIRRGTFASVPALERAIEEYLVEHNKDPRPFAWVADADSILDRVKKVCERTSDSGH</sequence>
<gene>
    <name evidence="2" type="ORF">AVDCRST_MAG64-2732</name>
</gene>
<dbReference type="Pfam" id="PF13565">
    <property type="entry name" value="HTH_32"/>
    <property type="match status" value="1"/>
</dbReference>
<dbReference type="GO" id="GO:0003676">
    <property type="term" value="F:nucleic acid binding"/>
    <property type="evidence" value="ECO:0007669"/>
    <property type="project" value="InterPro"/>
</dbReference>
<organism evidence="2">
    <name type="scientific">uncultured Phycisphaerae bacterium</name>
    <dbReference type="NCBI Taxonomy" id="904963"/>
    <lineage>
        <taxon>Bacteria</taxon>
        <taxon>Pseudomonadati</taxon>
        <taxon>Planctomycetota</taxon>
        <taxon>Phycisphaerae</taxon>
        <taxon>environmental samples</taxon>
    </lineage>
</organism>
<dbReference type="Gene3D" id="3.30.420.10">
    <property type="entry name" value="Ribonuclease H-like superfamily/Ribonuclease H"/>
    <property type="match status" value="1"/>
</dbReference>
<dbReference type="PANTHER" id="PTHR30347">
    <property type="entry name" value="POTASSIUM CHANNEL RELATED"/>
    <property type="match status" value="1"/>
</dbReference>
<dbReference type="NCBIfam" id="NF033545">
    <property type="entry name" value="transpos_IS630"/>
    <property type="match status" value="1"/>
</dbReference>
<evidence type="ECO:0000259" key="1">
    <source>
        <dbReference type="Pfam" id="PF13358"/>
    </source>
</evidence>
<dbReference type="InterPro" id="IPR038717">
    <property type="entry name" value="Tc1-like_DDE_dom"/>
</dbReference>
<dbReference type="SUPFAM" id="SSF46689">
    <property type="entry name" value="Homeodomain-like"/>
    <property type="match status" value="1"/>
</dbReference>